<evidence type="ECO:0000256" key="1">
    <source>
        <dbReference type="ARBA" id="ARBA00009688"/>
    </source>
</evidence>
<dbReference type="EMBL" id="CAJNNW010025635">
    <property type="protein sequence ID" value="CAE8677876.1"/>
    <property type="molecule type" value="Genomic_DNA"/>
</dbReference>
<dbReference type="Pfam" id="PF14772">
    <property type="entry name" value="NYD-SP28"/>
    <property type="match status" value="1"/>
</dbReference>
<evidence type="ECO:0000256" key="2">
    <source>
        <dbReference type="ARBA" id="ARBA00023054"/>
    </source>
</evidence>
<comment type="caution">
    <text evidence="7">The sequence shown here is derived from an EMBL/GenBank/DDBJ whole genome shotgun (WGS) entry which is preliminary data.</text>
</comment>
<dbReference type="InterPro" id="IPR039505">
    <property type="entry name" value="DRC1/2_N"/>
</dbReference>
<evidence type="ECO:0000259" key="5">
    <source>
        <dbReference type="Pfam" id="PF14772"/>
    </source>
</evidence>
<reference evidence="7" key="1">
    <citation type="submission" date="2021-02" db="EMBL/GenBank/DDBJ databases">
        <authorList>
            <person name="Dougan E. K."/>
            <person name="Rhodes N."/>
            <person name="Thang M."/>
            <person name="Chan C."/>
        </authorList>
    </citation>
    <scope>NUCLEOTIDE SEQUENCE</scope>
</reference>
<feature type="region of interest" description="Disordered" evidence="4">
    <location>
        <begin position="1471"/>
        <end position="1495"/>
    </location>
</feature>
<feature type="domain" description="Dynein regulatory complex protein 1 C-terminal" evidence="6">
    <location>
        <begin position="1502"/>
        <end position="1561"/>
    </location>
</feature>
<evidence type="ECO:0000313" key="7">
    <source>
        <dbReference type="EMBL" id="CAE8677876.1"/>
    </source>
</evidence>
<dbReference type="PANTHER" id="PTHR21625:SF1">
    <property type="entry name" value="DYNEIN REGULATORY COMPLEX PROTEIN 1"/>
    <property type="match status" value="1"/>
</dbReference>
<dbReference type="InterPro" id="IPR029440">
    <property type="entry name" value="DRC1_C"/>
</dbReference>
<sequence>MSVTSFSTTPDECKACKRDFGTALNPLRADPQSHETLPRRRPRGRECSICPCFCKTDEMYRGLTQGEARFFWPAALYARIKGKPIPNKMKCKVQHNGALVVGCVLDDTHGTPIGVFEMNSLSDNKVKKNCELGNTELALDDDDYESTWAAAQDKMRLRAVSDEAGIAQVKMCKELTEGEPEDDDTALHDVWGGCLVRGKRGGFAAESIAQEKATGESLPKDKKARVEDPSKNKEKVPSQPKAPPKAAWASSLCLTMGSSSSKAPVGNPAVVKELDKADAVLLTVNQAKTLFKDSSTLSAVTTKSLESLLDKLTARLTPDMRQLWASDAHRGMDALQKMTEAQGSEKLIEGIQAVKDEGVTVAACVAEVLFARALDGRAAEQDWDSFLAQLDPSQSTVPRNINVMKSVVEDADSEFGAAAVFLQTNAVVKVATDFLQVAIADEKPDAMQVAAADLVSFIDAVAKSFLWQAIGTDVRSDITHLQTVVKFALAPDSSDSEAKIAKAAKDTCISEDLDAALVLAKGLKEPSGKSCLKEDGSVIILFQATADADGLAYAHANASDKLKSAREVDMQTLTSRVRQLRQALIEVAFDRFRAAHGELLKDIDFMLEPDHSAGDLVETTRALATASSFAYLPKVQLGKLLGKEFADEVEALFGAMGKLLSHLNGALPWIDRASRHESQPPITNDIAQLLSTLHAKKTAVVAPVGLAQPPDAATTPGPSGAATTSPAPPVVLFGFDDIAAHLSLLSRLKEKVIHVSEQFAARQLTTACAGMSSFVTQCADCNFDVKGLFAENIVGNGFPDDADFDFRRLSKTFFMDGGARPAVKVTLDSVSLDATAVGSACQLFPAAKFAAQFGAMKVVVHKMEIFEQFTNAMAKSAAKAFVKMAASLKDCSGHDSFLSLFKVLKTQAAEVYCIFHGLRALADPTRAFIASLSLLSERSCPTSSKELAELTQKASTISDEETKTDNYVRVASELAKMTALQALLRELSPGENRQSLCKRAVSGLAKLGAACPDGILKLALQIEAVTSGRKNAAIEMKWADLLNMDIPQELNDQLQFQKNACKQIIESKDRRIVDFQTELKNKDEEYVKMLKTQSADITSLIAKMREQYHTLRRHYDQQLEEIEEAAEHERAELLSKNKAEIEALFEKRRQMEETEFLERRQERERGFREQIDELRTQNVDDYNKCKIALEKGIQELEQHLEKMMSTYLLNKEKLEYNLQVLTERNKEHSAIQSSYRQRLNRLRESLNNLMSRYNTLDQKYKHENSVLTEDYKRLTRQFKDLQEKFQHFEQADEKKFREVWEMNEQEVRGLMTKVLEADRLLHEQQLGHEWLPPKEEQLLQELETFSETGTNTGKSSALESADMGQSESGKFSATKVKKVLDLIKEETQFLLDLKVREQLAELPPEQRDVLQIDAMLRYIGVEGQEDVDLLVQVFYHGQDEDDEALMVDADDVLQLLKDFIQEKENLRIADVAPDKKKKARTQQLGSESEADRKARRRREERKFWERMGHVIPDMNFRVWNALDVFLKRYYELLQRRSKSIDSAVAMQKQNEELKLLLDQYLGSKVNEELQVP</sequence>
<dbReference type="Pfam" id="PF14775">
    <property type="entry name" value="NYD-SP28_assoc"/>
    <property type="match status" value="1"/>
</dbReference>
<dbReference type="GO" id="GO:0070286">
    <property type="term" value="P:axonemal dynein complex assembly"/>
    <property type="evidence" value="ECO:0007669"/>
    <property type="project" value="InterPro"/>
</dbReference>
<comment type="similarity">
    <text evidence="1">Belongs to the DRC1 family.</text>
</comment>
<feature type="compositionally biased region" description="Basic and acidic residues" evidence="4">
    <location>
        <begin position="218"/>
        <end position="236"/>
    </location>
</feature>
<feature type="coiled-coil region" evidence="3">
    <location>
        <begin position="1065"/>
        <end position="1206"/>
    </location>
</feature>
<dbReference type="InterPro" id="IPR039750">
    <property type="entry name" value="DRC1/DRC2"/>
</dbReference>
<organism evidence="7 8">
    <name type="scientific">Polarella glacialis</name>
    <name type="common">Dinoflagellate</name>
    <dbReference type="NCBI Taxonomy" id="89957"/>
    <lineage>
        <taxon>Eukaryota</taxon>
        <taxon>Sar</taxon>
        <taxon>Alveolata</taxon>
        <taxon>Dinophyceae</taxon>
        <taxon>Suessiales</taxon>
        <taxon>Suessiaceae</taxon>
        <taxon>Polarella</taxon>
    </lineage>
</organism>
<dbReference type="GO" id="GO:0003352">
    <property type="term" value="P:regulation of cilium movement"/>
    <property type="evidence" value="ECO:0007669"/>
    <property type="project" value="TreeGrafter"/>
</dbReference>
<accession>A0A813JAX7</accession>
<evidence type="ECO:0000256" key="3">
    <source>
        <dbReference type="SAM" id="Coils"/>
    </source>
</evidence>
<keyword evidence="2 3" id="KW-0175">Coiled coil</keyword>
<evidence type="ECO:0000259" key="6">
    <source>
        <dbReference type="Pfam" id="PF14775"/>
    </source>
</evidence>
<gene>
    <name evidence="7" type="ORF">PGLA2088_LOCUS20501</name>
</gene>
<dbReference type="GO" id="GO:0060285">
    <property type="term" value="P:cilium-dependent cell motility"/>
    <property type="evidence" value="ECO:0007669"/>
    <property type="project" value="TreeGrafter"/>
</dbReference>
<evidence type="ECO:0000256" key="4">
    <source>
        <dbReference type="SAM" id="MobiDB-lite"/>
    </source>
</evidence>
<proteinExistence type="inferred from homology"/>
<dbReference type="PANTHER" id="PTHR21625">
    <property type="entry name" value="NYD-SP28 PROTEIN"/>
    <property type="match status" value="1"/>
</dbReference>
<feature type="coiled-coil region" evidence="3">
    <location>
        <begin position="1232"/>
        <end position="1291"/>
    </location>
</feature>
<protein>
    <submittedName>
        <fullName evidence="7">Uncharacterized protein</fullName>
    </submittedName>
</protein>
<evidence type="ECO:0000313" key="8">
    <source>
        <dbReference type="Proteomes" id="UP000626109"/>
    </source>
</evidence>
<feature type="domain" description="Dynein regulatory complex protein 1/2 N-terminal" evidence="5">
    <location>
        <begin position="1016"/>
        <end position="1097"/>
    </location>
</feature>
<feature type="region of interest" description="Disordered" evidence="4">
    <location>
        <begin position="210"/>
        <end position="247"/>
    </location>
</feature>
<name>A0A813JAX7_POLGL</name>
<feature type="region of interest" description="Disordered" evidence="4">
    <location>
        <begin position="1347"/>
        <end position="1366"/>
    </location>
</feature>
<dbReference type="Proteomes" id="UP000626109">
    <property type="component" value="Unassembled WGS sequence"/>
</dbReference>
<dbReference type="GO" id="GO:0005858">
    <property type="term" value="C:axonemal dynein complex"/>
    <property type="evidence" value="ECO:0007669"/>
    <property type="project" value="InterPro"/>
</dbReference>